<organism evidence="2 3">
    <name type="scientific">Aquitalea magnusonii</name>
    <dbReference type="NCBI Taxonomy" id="332411"/>
    <lineage>
        <taxon>Bacteria</taxon>
        <taxon>Pseudomonadati</taxon>
        <taxon>Pseudomonadota</taxon>
        <taxon>Betaproteobacteria</taxon>
        <taxon>Neisseriales</taxon>
        <taxon>Chromobacteriaceae</taxon>
        <taxon>Aquitalea</taxon>
    </lineage>
</organism>
<dbReference type="InterPro" id="IPR013783">
    <property type="entry name" value="Ig-like_fold"/>
</dbReference>
<dbReference type="InterPro" id="IPR044016">
    <property type="entry name" value="Big_13"/>
</dbReference>
<evidence type="ECO:0000313" key="2">
    <source>
        <dbReference type="EMBL" id="BBF85695.1"/>
    </source>
</evidence>
<reference evidence="3" key="1">
    <citation type="journal article" date="2017" name="Biotechnol. Biofuels">
        <title>Evaluation of environmental bacterial communities as a factor affecting the growth of duckweed Lemna minor.</title>
        <authorList>
            <person name="Ishizawa H."/>
            <person name="Kuroda M."/>
            <person name="Morikawa M."/>
            <person name="Ike M."/>
        </authorList>
    </citation>
    <scope>NUCLEOTIDE SEQUENCE [LARGE SCALE GENOMIC DNA]</scope>
    <source>
        <strain evidence="3">H3</strain>
    </source>
</reference>
<feature type="domain" description="Bacterial Ig-like" evidence="1">
    <location>
        <begin position="201"/>
        <end position="260"/>
    </location>
</feature>
<sequence length="663" mass="70240">MTLGGVDVSDRIAGEVTIEAEEDSARIATVRLLLVAGESFASLSGAVLLIDVQHTRLSAWVRRFTGRVALPEIDAETGIATLHGTDGRRDSLALATRTELDALLGGFWSPHVFARYADSLQYAQDRLSTLPAAYDLDVYGAPRLTPWAGLASRLTLTDDDLADGSLAIQPAARQSVVNLVTNDNIGVQPVSTTPICHLADNKTLTNNPQPTLTGIAVPGMNIRVDIAGQVLTAVAGSTGSWSVTTKVLADGRYTPKVTLSAGAAACIMWGTPFQVARDGKGSAVTSESAMEQVVDCSLQYRYPRLHEYRRVINWSMGLSYGQFVQGRNGKPFKLPEKSLFRSAVESSGWKLRSEAWTAPLQGTQYVGYVDASGAIISGNPPSSAVAILTFRNDYTGPAADDPRCAGAVLQIARRVVQSMTERWRITVQAPDSVAALGTLKRQGQTVSMDASGLFDATAWTESTTMQPDIGTTTTDLTTLASASRDDANLALQTLAAIARRQILASHRTTRVQFKAQSNPLLDVDMGVTVNSVDMLASGKVARLVEHYDTSAGSAITDVELAISGLVAAGTANSDPILAPELTSLPNMSQADSADLGTCLEGLGTYSATTTGYTTGAAGDTSSEYPHEVAIAVPDIPVFLTDPVSRELAYNISVAIPVDTLEMR</sequence>
<dbReference type="AlphaFoldDB" id="A0A3G9GE01"/>
<dbReference type="Pfam" id="PF19077">
    <property type="entry name" value="Big_13"/>
    <property type="match status" value="1"/>
</dbReference>
<keyword evidence="3" id="KW-1185">Reference proteome</keyword>
<dbReference type="Gene3D" id="2.60.40.10">
    <property type="entry name" value="Immunoglobulins"/>
    <property type="match status" value="1"/>
</dbReference>
<dbReference type="EMBL" id="AP018823">
    <property type="protein sequence ID" value="BBF85695.1"/>
    <property type="molecule type" value="Genomic_DNA"/>
</dbReference>
<dbReference type="Proteomes" id="UP000198290">
    <property type="component" value="Chromosome"/>
</dbReference>
<protein>
    <recommendedName>
        <fullName evidence="1">Bacterial Ig-like domain-containing protein</fullName>
    </recommendedName>
</protein>
<accession>A0A3G9GE01</accession>
<reference evidence="3" key="3">
    <citation type="journal article" date="2017" name="Plant Physiol. Biochem.">
        <title>Differential oxidative and antioxidative response of duckweed Lemna minor toward plant growth promoting/inhibiting bacteria.</title>
        <authorList>
            <person name="Ishizawa H."/>
            <person name="Kuroda M."/>
            <person name="Morikawa M."/>
            <person name="Ike M."/>
        </authorList>
    </citation>
    <scope>NUCLEOTIDE SEQUENCE [LARGE SCALE GENOMIC DNA]</scope>
    <source>
        <strain evidence="3">H3</strain>
    </source>
</reference>
<gene>
    <name evidence="2" type="ORF">DLM_2080</name>
</gene>
<proteinExistence type="predicted"/>
<reference evidence="2 3" key="2">
    <citation type="journal article" date="2017" name="Genome Announc.">
        <title>Draft genome sequence of Aquitalea magnusonii strain H3, a plant growth-promoting bacterium of duckweed Lemna minor.</title>
        <authorList>
            <person name="Ishizawa H."/>
            <person name="Kuroda M."/>
            <person name="Ike M."/>
        </authorList>
    </citation>
    <scope>NUCLEOTIDE SEQUENCE [LARGE SCALE GENOMIC DNA]</scope>
    <source>
        <strain evidence="2 3">H3</strain>
    </source>
</reference>
<evidence type="ECO:0000313" key="3">
    <source>
        <dbReference type="Proteomes" id="UP000198290"/>
    </source>
</evidence>
<evidence type="ECO:0000259" key="1">
    <source>
        <dbReference type="Pfam" id="PF19077"/>
    </source>
</evidence>
<dbReference type="KEGG" id="amah:DLM_2080"/>
<name>A0A3G9GE01_9NEIS</name>